<proteinExistence type="predicted"/>
<dbReference type="STRING" id="178035.A0A154NXL6"/>
<reference evidence="2 3" key="1">
    <citation type="submission" date="2015-07" db="EMBL/GenBank/DDBJ databases">
        <title>The genome of Dufourea novaeangliae.</title>
        <authorList>
            <person name="Pan H."/>
            <person name="Kapheim K."/>
        </authorList>
    </citation>
    <scope>NUCLEOTIDE SEQUENCE [LARGE SCALE GENOMIC DNA]</scope>
    <source>
        <strain evidence="2">0120121106</strain>
        <tissue evidence="2">Whole body</tissue>
    </source>
</reference>
<dbReference type="Proteomes" id="UP000076502">
    <property type="component" value="Unassembled WGS sequence"/>
</dbReference>
<feature type="non-terminal residue" evidence="2">
    <location>
        <position position="1"/>
    </location>
</feature>
<dbReference type="EMBL" id="KQ434778">
    <property type="protein sequence ID" value="KZC04353.1"/>
    <property type="molecule type" value="Genomic_DNA"/>
</dbReference>
<evidence type="ECO:0000313" key="3">
    <source>
        <dbReference type="Proteomes" id="UP000076502"/>
    </source>
</evidence>
<accession>A0A154NXL6</accession>
<protein>
    <submittedName>
        <fullName evidence="2">Uncharacterized protein</fullName>
    </submittedName>
</protein>
<feature type="region of interest" description="Disordered" evidence="1">
    <location>
        <begin position="40"/>
        <end position="59"/>
    </location>
</feature>
<dbReference type="AlphaFoldDB" id="A0A154NXL6"/>
<evidence type="ECO:0000313" key="2">
    <source>
        <dbReference type="EMBL" id="KZC04353.1"/>
    </source>
</evidence>
<sequence length="223" mass="24046">VSESAYEDEEQVARGARSPGETNGIDDEIGACGEDRANFPVRMGTNATRPWDSSVGGGFLRTAGHRVTFDPEDPPLPPQQAHQQIMNLLEKPKDDYKVKSSGSVNGGQSSVQNAVEQFPENITTYPNGNAIAFNDETIQRIAAHDRPGSRTENPSLNSSPKELVHGPEHSSRPVLASRSAKNKGKPRKKTPRKSSEMKADGVGITMLEGRSGGGAGREHEEYV</sequence>
<feature type="compositionally biased region" description="Basic and acidic residues" evidence="1">
    <location>
        <begin position="162"/>
        <end position="171"/>
    </location>
</feature>
<feature type="compositionally biased region" description="Acidic residues" evidence="1">
    <location>
        <begin position="1"/>
        <end position="10"/>
    </location>
</feature>
<evidence type="ECO:0000256" key="1">
    <source>
        <dbReference type="SAM" id="MobiDB-lite"/>
    </source>
</evidence>
<organism evidence="2 3">
    <name type="scientific">Dufourea novaeangliae</name>
    <name type="common">Sweat bee</name>
    <dbReference type="NCBI Taxonomy" id="178035"/>
    <lineage>
        <taxon>Eukaryota</taxon>
        <taxon>Metazoa</taxon>
        <taxon>Ecdysozoa</taxon>
        <taxon>Arthropoda</taxon>
        <taxon>Hexapoda</taxon>
        <taxon>Insecta</taxon>
        <taxon>Pterygota</taxon>
        <taxon>Neoptera</taxon>
        <taxon>Endopterygota</taxon>
        <taxon>Hymenoptera</taxon>
        <taxon>Apocrita</taxon>
        <taxon>Aculeata</taxon>
        <taxon>Apoidea</taxon>
        <taxon>Anthophila</taxon>
        <taxon>Halictidae</taxon>
        <taxon>Rophitinae</taxon>
        <taxon>Dufourea</taxon>
    </lineage>
</organism>
<keyword evidence="3" id="KW-1185">Reference proteome</keyword>
<feature type="region of interest" description="Disordered" evidence="1">
    <location>
        <begin position="144"/>
        <end position="223"/>
    </location>
</feature>
<name>A0A154NXL6_DUFNO</name>
<feature type="compositionally biased region" description="Basic residues" evidence="1">
    <location>
        <begin position="180"/>
        <end position="192"/>
    </location>
</feature>
<feature type="compositionally biased region" description="Polar residues" evidence="1">
    <location>
        <begin position="150"/>
        <end position="160"/>
    </location>
</feature>
<feature type="region of interest" description="Disordered" evidence="1">
    <location>
        <begin position="1"/>
        <end position="34"/>
    </location>
</feature>
<gene>
    <name evidence="2" type="ORF">WN55_02715</name>
</gene>